<evidence type="ECO:0000313" key="2">
    <source>
        <dbReference type="Proteomes" id="UP000689195"/>
    </source>
</evidence>
<gene>
    <name evidence="1" type="ORF">PPENT_87.1.T0030189</name>
</gene>
<proteinExistence type="predicted"/>
<accession>A0A8S1S4N7</accession>
<sequence>MGNYFNQPANPNQGLLQFLRQLLLPEIQKKKIIQKQVCYILGEFFHVYYDILNQHCGEMFENLKNNHNIDGLIDIYESQVVLYINQVFDLNKSQKLEKIELIMILQTEIRTSWKIVNMKPPGYSEIEYYVESIFLDQSQMKNYILCWIIIINFRIFYQNMLKLKLLIMLRE</sequence>
<dbReference type="EMBL" id="CAJJDO010000003">
    <property type="protein sequence ID" value="CAD8134210.1"/>
    <property type="molecule type" value="Genomic_DNA"/>
</dbReference>
<comment type="caution">
    <text evidence="1">The sequence shown here is derived from an EMBL/GenBank/DDBJ whole genome shotgun (WGS) entry which is preliminary data.</text>
</comment>
<dbReference type="AlphaFoldDB" id="A0A8S1S4N7"/>
<evidence type="ECO:0008006" key="3">
    <source>
        <dbReference type="Google" id="ProtNLM"/>
    </source>
</evidence>
<dbReference type="InterPro" id="IPR018247">
    <property type="entry name" value="EF_Hand_1_Ca_BS"/>
</dbReference>
<dbReference type="Proteomes" id="UP000689195">
    <property type="component" value="Unassembled WGS sequence"/>
</dbReference>
<dbReference type="PROSITE" id="PS00018">
    <property type="entry name" value="EF_HAND_1"/>
    <property type="match status" value="1"/>
</dbReference>
<organism evidence="1 2">
    <name type="scientific">Paramecium pentaurelia</name>
    <dbReference type="NCBI Taxonomy" id="43138"/>
    <lineage>
        <taxon>Eukaryota</taxon>
        <taxon>Sar</taxon>
        <taxon>Alveolata</taxon>
        <taxon>Ciliophora</taxon>
        <taxon>Intramacronucleata</taxon>
        <taxon>Oligohymenophorea</taxon>
        <taxon>Peniculida</taxon>
        <taxon>Parameciidae</taxon>
        <taxon>Paramecium</taxon>
    </lineage>
</organism>
<protein>
    <recommendedName>
        <fullName evidence="3">EF-hand domain-containing protein</fullName>
    </recommendedName>
</protein>
<evidence type="ECO:0000313" key="1">
    <source>
        <dbReference type="EMBL" id="CAD8134210.1"/>
    </source>
</evidence>
<keyword evidence="2" id="KW-1185">Reference proteome</keyword>
<reference evidence="1" key="1">
    <citation type="submission" date="2021-01" db="EMBL/GenBank/DDBJ databases">
        <authorList>
            <consortium name="Genoscope - CEA"/>
            <person name="William W."/>
        </authorList>
    </citation>
    <scope>NUCLEOTIDE SEQUENCE</scope>
</reference>
<name>A0A8S1S4N7_9CILI</name>